<dbReference type="GO" id="GO:0043161">
    <property type="term" value="P:proteasome-mediated ubiquitin-dependent protein catabolic process"/>
    <property type="evidence" value="ECO:0007669"/>
    <property type="project" value="InterPro"/>
</dbReference>
<dbReference type="GO" id="GO:0070628">
    <property type="term" value="F:proteasome binding"/>
    <property type="evidence" value="ECO:0007669"/>
    <property type="project" value="TreeGrafter"/>
</dbReference>
<evidence type="ECO:0000256" key="6">
    <source>
        <dbReference type="RuleBase" id="RU366025"/>
    </source>
</evidence>
<evidence type="ECO:0000313" key="10">
    <source>
        <dbReference type="EMBL" id="RKP33616.1"/>
    </source>
</evidence>
<evidence type="ECO:0000313" key="11">
    <source>
        <dbReference type="Proteomes" id="UP000268162"/>
    </source>
</evidence>
<feature type="domain" description="Ubiquitin-like" evidence="8">
    <location>
        <begin position="4"/>
        <end position="73"/>
    </location>
</feature>
<dbReference type="PANTHER" id="PTHR43982:SF1">
    <property type="entry name" value="UBIQUITIN CARBOXYL-TERMINAL HYDROLASE 14"/>
    <property type="match status" value="1"/>
</dbReference>
<evidence type="ECO:0000256" key="3">
    <source>
        <dbReference type="ARBA" id="ARBA00022786"/>
    </source>
</evidence>
<comment type="catalytic activity">
    <reaction evidence="1 6">
        <text>Thiol-dependent hydrolysis of ester, thioester, amide, peptide and isopeptide bonds formed by the C-terminal Gly of ubiquitin (a 76-residue protein attached to proteins as an intracellular targeting signal).</text>
        <dbReference type="EC" id="3.4.19.12"/>
    </reaction>
</comment>
<dbReference type="SUPFAM" id="SSF54236">
    <property type="entry name" value="Ubiquitin-like"/>
    <property type="match status" value="1"/>
</dbReference>
<dbReference type="InterPro" id="IPR000626">
    <property type="entry name" value="Ubiquitin-like_dom"/>
</dbReference>
<dbReference type="SUPFAM" id="SSF54001">
    <property type="entry name" value="Cysteine proteinases"/>
    <property type="match status" value="1"/>
</dbReference>
<evidence type="ECO:0000256" key="7">
    <source>
        <dbReference type="SAM" id="MobiDB-lite"/>
    </source>
</evidence>
<accession>A0A4P9ZK29</accession>
<dbReference type="Gene3D" id="3.10.20.90">
    <property type="entry name" value="Phosphatidylinositol 3-kinase Catalytic Subunit, Chain A, domain 1"/>
    <property type="match status" value="1"/>
</dbReference>
<dbReference type="SMART" id="SM00213">
    <property type="entry name" value="UBQ"/>
    <property type="match status" value="1"/>
</dbReference>
<dbReference type="CDD" id="cd02657">
    <property type="entry name" value="Peptidase_C19A"/>
    <property type="match status" value="1"/>
</dbReference>
<evidence type="ECO:0000256" key="1">
    <source>
        <dbReference type="ARBA" id="ARBA00000707"/>
    </source>
</evidence>
<evidence type="ECO:0000259" key="9">
    <source>
        <dbReference type="PROSITE" id="PS50235"/>
    </source>
</evidence>
<proteinExistence type="inferred from homology"/>
<dbReference type="InterPro" id="IPR038765">
    <property type="entry name" value="Papain-like_cys_pep_sf"/>
</dbReference>
<keyword evidence="2 6" id="KW-0645">Protease</keyword>
<dbReference type="Pfam" id="PF00240">
    <property type="entry name" value="ubiquitin"/>
    <property type="match status" value="1"/>
</dbReference>
<dbReference type="EC" id="3.4.19.12" evidence="6"/>
<keyword evidence="5 6" id="KW-0788">Thiol protease</keyword>
<organism evidence="10 11">
    <name type="scientific">Dimargaris cristalligena</name>
    <dbReference type="NCBI Taxonomy" id="215637"/>
    <lineage>
        <taxon>Eukaryota</taxon>
        <taxon>Fungi</taxon>
        <taxon>Fungi incertae sedis</taxon>
        <taxon>Zoopagomycota</taxon>
        <taxon>Kickxellomycotina</taxon>
        <taxon>Dimargaritomycetes</taxon>
        <taxon>Dimargaritales</taxon>
        <taxon>Dimargaritaceae</taxon>
        <taxon>Dimargaris</taxon>
    </lineage>
</organism>
<gene>
    <name evidence="10" type="ORF">BJ085DRAFT_40714</name>
</gene>
<keyword evidence="4 6" id="KW-0378">Hydrolase</keyword>
<dbReference type="STRING" id="215637.A0A4P9ZK29"/>
<dbReference type="PROSITE" id="PS50235">
    <property type="entry name" value="USP_3"/>
    <property type="match status" value="1"/>
</dbReference>
<evidence type="ECO:0000259" key="8">
    <source>
        <dbReference type="PROSITE" id="PS50053"/>
    </source>
</evidence>
<dbReference type="GO" id="GO:0061136">
    <property type="term" value="P:regulation of proteasomal protein catabolic process"/>
    <property type="evidence" value="ECO:0007669"/>
    <property type="project" value="TreeGrafter"/>
</dbReference>
<dbReference type="InterPro" id="IPR028889">
    <property type="entry name" value="USP"/>
</dbReference>
<dbReference type="InterPro" id="IPR029071">
    <property type="entry name" value="Ubiquitin-like_domsf"/>
</dbReference>
<dbReference type="PROSITE" id="PS50053">
    <property type="entry name" value="UBIQUITIN_2"/>
    <property type="match status" value="1"/>
</dbReference>
<dbReference type="OrthoDB" id="333239at2759"/>
<dbReference type="InterPro" id="IPR018200">
    <property type="entry name" value="USP_CS"/>
</dbReference>
<sequence length="493" mass="55308">MSPIKVNVKWSGQKFDNIELDPQEPALTFKTQLFSLTGVQPERQKIFVKGGMLKDDTDLASLHLTDGHTFMMMGTAGELPKVPEKKVMFVEDMSEKQLQTAYSIPSGLQNLGNTCYLNATLQCMRVIPELRQSLAQFTGGINQGSPAANLTAALRDLYKELDRSSEGYPPLVFLQLFFALFPQFGERDRHNALRQHDAEECWTQLFTAMREQLGQTTSSSSSTPTPTLEKLTMGKMEVTIQCDDNPEEPPQTMTESFAKLSCHISKDTNFLPSGIAAALTEKIQKRSPSLDRDATYTRRCQITRLPAYLTVNFVRFFWKASEQVNSKILRKVTFPTTFDATSFCHPDLVARMRPVREAIREAEEKTALEKKLKKQTSGQSDAMQVDGADGQTGSTGTLPEPSPKFELDSAFKQDPGCNPSGQYDLCAVLTHIGRSSDEGHYVAWIRKDNSDEWYKYDDDRVSIVKEAEIMRLSGGGDWHTAYICLYRAKDLPA</sequence>
<feature type="region of interest" description="Disordered" evidence="7">
    <location>
        <begin position="369"/>
        <end position="401"/>
    </location>
</feature>
<dbReference type="InterPro" id="IPR044635">
    <property type="entry name" value="UBP14-like"/>
</dbReference>
<dbReference type="AlphaFoldDB" id="A0A4P9ZK29"/>
<dbReference type="Gene3D" id="3.90.70.10">
    <property type="entry name" value="Cysteine proteinases"/>
    <property type="match status" value="1"/>
</dbReference>
<evidence type="ECO:0000256" key="2">
    <source>
        <dbReference type="ARBA" id="ARBA00022670"/>
    </source>
</evidence>
<dbReference type="GO" id="GO:0016579">
    <property type="term" value="P:protein deubiquitination"/>
    <property type="evidence" value="ECO:0007669"/>
    <property type="project" value="InterPro"/>
</dbReference>
<reference evidence="11" key="1">
    <citation type="journal article" date="2018" name="Nat. Microbiol.">
        <title>Leveraging single-cell genomics to expand the fungal tree of life.</title>
        <authorList>
            <person name="Ahrendt S.R."/>
            <person name="Quandt C.A."/>
            <person name="Ciobanu D."/>
            <person name="Clum A."/>
            <person name="Salamov A."/>
            <person name="Andreopoulos B."/>
            <person name="Cheng J.F."/>
            <person name="Woyke T."/>
            <person name="Pelin A."/>
            <person name="Henrissat B."/>
            <person name="Reynolds N.K."/>
            <person name="Benny G.L."/>
            <person name="Smith M.E."/>
            <person name="James T.Y."/>
            <person name="Grigoriev I.V."/>
        </authorList>
    </citation>
    <scope>NUCLEOTIDE SEQUENCE [LARGE SCALE GENOMIC DNA]</scope>
    <source>
        <strain evidence="11">RSA 468</strain>
    </source>
</reference>
<dbReference type="Proteomes" id="UP000268162">
    <property type="component" value="Unassembled WGS sequence"/>
</dbReference>
<dbReference type="EMBL" id="ML003696">
    <property type="protein sequence ID" value="RKP33616.1"/>
    <property type="molecule type" value="Genomic_DNA"/>
</dbReference>
<evidence type="ECO:0000256" key="5">
    <source>
        <dbReference type="ARBA" id="ARBA00022807"/>
    </source>
</evidence>
<dbReference type="PROSITE" id="PS00972">
    <property type="entry name" value="USP_1"/>
    <property type="match status" value="1"/>
</dbReference>
<dbReference type="PROSITE" id="PS00973">
    <property type="entry name" value="USP_2"/>
    <property type="match status" value="1"/>
</dbReference>
<protein>
    <recommendedName>
        <fullName evidence="6">Ubiquitin carboxyl-terminal hydrolase</fullName>
        <ecNumber evidence="6">3.4.19.12</ecNumber>
    </recommendedName>
</protein>
<dbReference type="GO" id="GO:0004843">
    <property type="term" value="F:cysteine-type deubiquitinase activity"/>
    <property type="evidence" value="ECO:0007669"/>
    <property type="project" value="UniProtKB-UniRule"/>
</dbReference>
<comment type="similarity">
    <text evidence="6">Belongs to the peptidase C19 family.</text>
</comment>
<dbReference type="PANTHER" id="PTHR43982">
    <property type="entry name" value="UBIQUITIN CARBOXYL-TERMINAL HYDROLASE"/>
    <property type="match status" value="1"/>
</dbReference>
<keyword evidence="3 6" id="KW-0833">Ubl conjugation pathway</keyword>
<keyword evidence="11" id="KW-1185">Reference proteome</keyword>
<dbReference type="CDD" id="cd16104">
    <property type="entry name" value="Ubl_USP14_like"/>
    <property type="match status" value="1"/>
</dbReference>
<dbReference type="InterPro" id="IPR001394">
    <property type="entry name" value="Peptidase_C19_UCH"/>
</dbReference>
<dbReference type="Pfam" id="PF00443">
    <property type="entry name" value="UCH"/>
    <property type="match status" value="1"/>
</dbReference>
<feature type="domain" description="USP" evidence="9">
    <location>
        <begin position="106"/>
        <end position="489"/>
    </location>
</feature>
<name>A0A4P9ZK29_9FUNG</name>
<evidence type="ECO:0000256" key="4">
    <source>
        <dbReference type="ARBA" id="ARBA00022801"/>
    </source>
</evidence>